<protein>
    <submittedName>
        <fullName evidence="1">Uncharacterized protein</fullName>
    </submittedName>
</protein>
<reference evidence="1" key="1">
    <citation type="submission" date="2021-03" db="EMBL/GenBank/DDBJ databases">
        <title>Draft genome sequence of rust myrtle Austropuccinia psidii MF-1, a brazilian biotype.</title>
        <authorList>
            <person name="Quecine M.C."/>
            <person name="Pachon D.M.R."/>
            <person name="Bonatelli M.L."/>
            <person name="Correr F.H."/>
            <person name="Franceschini L.M."/>
            <person name="Leite T.F."/>
            <person name="Margarido G.R.A."/>
            <person name="Almeida C.A."/>
            <person name="Ferrarezi J.A."/>
            <person name="Labate C.A."/>
        </authorList>
    </citation>
    <scope>NUCLEOTIDE SEQUENCE</scope>
    <source>
        <strain evidence="1">MF-1</strain>
    </source>
</reference>
<organism evidence="1 2">
    <name type="scientific">Austropuccinia psidii MF-1</name>
    <dbReference type="NCBI Taxonomy" id="1389203"/>
    <lineage>
        <taxon>Eukaryota</taxon>
        <taxon>Fungi</taxon>
        <taxon>Dikarya</taxon>
        <taxon>Basidiomycota</taxon>
        <taxon>Pucciniomycotina</taxon>
        <taxon>Pucciniomycetes</taxon>
        <taxon>Pucciniales</taxon>
        <taxon>Sphaerophragmiaceae</taxon>
        <taxon>Austropuccinia</taxon>
    </lineage>
</organism>
<dbReference type="AlphaFoldDB" id="A0A9Q3BUV7"/>
<accession>A0A9Q3BUV7</accession>
<comment type="caution">
    <text evidence="1">The sequence shown here is derived from an EMBL/GenBank/DDBJ whole genome shotgun (WGS) entry which is preliminary data.</text>
</comment>
<sequence length="81" mass="9038">MIAPFLGPFTIIRLVGNHAVEVRLTLAFSSKTSVFPISLVTPYHQKDDKKLPNRKNIITHEKLVEDDDLPGSVKKIIKAGE</sequence>
<keyword evidence="2" id="KW-1185">Reference proteome</keyword>
<name>A0A9Q3BUV7_9BASI</name>
<evidence type="ECO:0000313" key="1">
    <source>
        <dbReference type="EMBL" id="MBW0471287.1"/>
    </source>
</evidence>
<proteinExistence type="predicted"/>
<gene>
    <name evidence="1" type="ORF">O181_011002</name>
</gene>
<dbReference type="Proteomes" id="UP000765509">
    <property type="component" value="Unassembled WGS sequence"/>
</dbReference>
<dbReference type="OrthoDB" id="2517232at2759"/>
<evidence type="ECO:0000313" key="2">
    <source>
        <dbReference type="Proteomes" id="UP000765509"/>
    </source>
</evidence>
<dbReference type="EMBL" id="AVOT02002715">
    <property type="protein sequence ID" value="MBW0471287.1"/>
    <property type="molecule type" value="Genomic_DNA"/>
</dbReference>